<dbReference type="AlphaFoldDB" id="A0A520MS57"/>
<evidence type="ECO:0000313" key="8">
    <source>
        <dbReference type="Proteomes" id="UP000320146"/>
    </source>
</evidence>
<evidence type="ECO:0000256" key="5">
    <source>
        <dbReference type="ARBA" id="ARBA00023136"/>
    </source>
</evidence>
<evidence type="ECO:0000256" key="2">
    <source>
        <dbReference type="ARBA" id="ARBA00022475"/>
    </source>
</evidence>
<dbReference type="Pfam" id="PF03279">
    <property type="entry name" value="Lip_A_acyltrans"/>
    <property type="match status" value="1"/>
</dbReference>
<evidence type="ECO:0000256" key="6">
    <source>
        <dbReference type="ARBA" id="ARBA00023315"/>
    </source>
</evidence>
<evidence type="ECO:0000256" key="4">
    <source>
        <dbReference type="ARBA" id="ARBA00022679"/>
    </source>
</evidence>
<evidence type="ECO:0008006" key="9">
    <source>
        <dbReference type="Google" id="ProtNLM"/>
    </source>
</evidence>
<comment type="caution">
    <text evidence="7">The sequence shown here is derived from an EMBL/GenBank/DDBJ whole genome shotgun (WGS) entry which is preliminary data.</text>
</comment>
<organism evidence="7 8">
    <name type="scientific">SAR86 cluster bacterium</name>
    <dbReference type="NCBI Taxonomy" id="2030880"/>
    <lineage>
        <taxon>Bacteria</taxon>
        <taxon>Pseudomonadati</taxon>
        <taxon>Pseudomonadota</taxon>
        <taxon>Gammaproteobacteria</taxon>
        <taxon>SAR86 cluster</taxon>
    </lineage>
</organism>
<keyword evidence="5" id="KW-0472">Membrane</keyword>
<dbReference type="GO" id="GO:0009247">
    <property type="term" value="P:glycolipid biosynthetic process"/>
    <property type="evidence" value="ECO:0007669"/>
    <property type="project" value="UniProtKB-ARBA"/>
</dbReference>
<evidence type="ECO:0000313" key="7">
    <source>
        <dbReference type="EMBL" id="RZO24036.1"/>
    </source>
</evidence>
<dbReference type="PANTHER" id="PTHR30606">
    <property type="entry name" value="LIPID A BIOSYNTHESIS LAUROYL ACYLTRANSFERASE"/>
    <property type="match status" value="1"/>
</dbReference>
<gene>
    <name evidence="7" type="ORF">EVA99_02495</name>
</gene>
<dbReference type="GO" id="GO:0016746">
    <property type="term" value="F:acyltransferase activity"/>
    <property type="evidence" value="ECO:0007669"/>
    <property type="project" value="UniProtKB-KW"/>
</dbReference>
<evidence type="ECO:0000256" key="3">
    <source>
        <dbReference type="ARBA" id="ARBA00022519"/>
    </source>
</evidence>
<reference evidence="7 8" key="1">
    <citation type="submission" date="2019-02" db="EMBL/GenBank/DDBJ databases">
        <title>Prokaryotic population dynamics and viral predation in marine succession experiment using metagenomics: the confinement effect.</title>
        <authorList>
            <person name="Haro-Moreno J.M."/>
            <person name="Rodriguez-Valera F."/>
            <person name="Lopez-Perez M."/>
        </authorList>
    </citation>
    <scope>NUCLEOTIDE SEQUENCE [LARGE SCALE GENOMIC DNA]</scope>
    <source>
        <strain evidence="7">MED-G166</strain>
    </source>
</reference>
<dbReference type="Proteomes" id="UP000320146">
    <property type="component" value="Unassembled WGS sequence"/>
</dbReference>
<keyword evidence="3" id="KW-0997">Cell inner membrane</keyword>
<protein>
    <recommendedName>
        <fullName evidence="9">Lipid A biosynthesis acyltransferase</fullName>
    </recommendedName>
</protein>
<sequence length="286" mass="33506">MNNITLILLISFTKALSFIPKIIFTNRNSPLWSLLSKLLKKRRKIIEANINHCYKDKTSEWRSDLVENIWGETFLALYENNFAWNADKRINKYKCEVLNSELLADAQEQNVGVLLLFRHSIFLELSARLISERFEIYGMERPNNNAAIQKLQQKGRLKSMKGITANSNINQLINWLKEGKTVLYGPDQDYRNKRSVVSEFFSNPCLTTTVPYNLKKITNCKLIYLDFYKTNDGYKFILEDVSHIAESKQAFADNINKIIEKSVNQAPEHYLWHHRRFKSQAPEIYD</sequence>
<dbReference type="InterPro" id="IPR004960">
    <property type="entry name" value="LipA_acyltrans"/>
</dbReference>
<proteinExistence type="predicted"/>
<dbReference type="GO" id="GO:0005886">
    <property type="term" value="C:plasma membrane"/>
    <property type="evidence" value="ECO:0007669"/>
    <property type="project" value="UniProtKB-SubCell"/>
</dbReference>
<dbReference type="CDD" id="cd07984">
    <property type="entry name" value="LPLAT_LABLAT-like"/>
    <property type="match status" value="1"/>
</dbReference>
<evidence type="ECO:0000256" key="1">
    <source>
        <dbReference type="ARBA" id="ARBA00004533"/>
    </source>
</evidence>
<dbReference type="PANTHER" id="PTHR30606:SF9">
    <property type="entry name" value="LIPID A BIOSYNTHESIS LAUROYLTRANSFERASE"/>
    <property type="match status" value="1"/>
</dbReference>
<name>A0A520MS57_9GAMM</name>
<comment type="subcellular location">
    <subcellularLocation>
        <location evidence="1">Cell inner membrane</location>
    </subcellularLocation>
</comment>
<keyword evidence="4" id="KW-0808">Transferase</keyword>
<accession>A0A520MS57</accession>
<keyword evidence="6" id="KW-0012">Acyltransferase</keyword>
<dbReference type="EMBL" id="SHBL01000016">
    <property type="protein sequence ID" value="RZO24036.1"/>
    <property type="molecule type" value="Genomic_DNA"/>
</dbReference>
<keyword evidence="2" id="KW-1003">Cell membrane</keyword>